<dbReference type="AlphaFoldDB" id="F4PR12"/>
<dbReference type="OrthoDB" id="5421at2759"/>
<dbReference type="Pfam" id="PF17862">
    <property type="entry name" value="AAA_lid_3"/>
    <property type="match status" value="1"/>
</dbReference>
<evidence type="ECO:0000313" key="2">
    <source>
        <dbReference type="EMBL" id="EGG22069.1"/>
    </source>
</evidence>
<dbReference type="Pfam" id="PF00004">
    <property type="entry name" value="AAA"/>
    <property type="match status" value="2"/>
</dbReference>
<dbReference type="RefSeq" id="XP_004359920.1">
    <property type="nucleotide sequence ID" value="XM_004359863.1"/>
</dbReference>
<accession>F4PR12</accession>
<dbReference type="GeneID" id="14873144"/>
<reference evidence="3" key="1">
    <citation type="journal article" date="2011" name="Genome Res.">
        <title>Phylogeny-wide analysis of social amoeba genomes highlights ancient origins for complex intercellular communication.</title>
        <authorList>
            <person name="Heidel A.J."/>
            <person name="Lawal H.M."/>
            <person name="Felder M."/>
            <person name="Schilde C."/>
            <person name="Helps N.R."/>
            <person name="Tunggal B."/>
            <person name="Rivero F."/>
            <person name="John U."/>
            <person name="Schleicher M."/>
            <person name="Eichinger L."/>
            <person name="Platzer M."/>
            <person name="Noegel A.A."/>
            <person name="Schaap P."/>
            <person name="Gloeckner G."/>
        </authorList>
    </citation>
    <scope>NUCLEOTIDE SEQUENCE [LARGE SCALE GENOMIC DNA]</scope>
    <source>
        <strain evidence="3">SH3</strain>
    </source>
</reference>
<dbReference type="SUPFAM" id="SSF52540">
    <property type="entry name" value="P-loop containing nucleoside triphosphate hydrolases"/>
    <property type="match status" value="2"/>
</dbReference>
<dbReference type="InterPro" id="IPR003959">
    <property type="entry name" value="ATPase_AAA_core"/>
</dbReference>
<protein>
    <submittedName>
        <fullName evidence="2">VCP-like ATPase</fullName>
    </submittedName>
</protein>
<dbReference type="STRING" id="1054147.F4PR12"/>
<proteinExistence type="predicted"/>
<dbReference type="Proteomes" id="UP000007797">
    <property type="component" value="Unassembled WGS sequence"/>
</dbReference>
<dbReference type="PANTHER" id="PTHR23077">
    <property type="entry name" value="AAA-FAMILY ATPASE"/>
    <property type="match status" value="1"/>
</dbReference>
<dbReference type="InterPro" id="IPR027417">
    <property type="entry name" value="P-loop_NTPase"/>
</dbReference>
<dbReference type="OMA" id="MSINFIS"/>
<dbReference type="InterPro" id="IPR003593">
    <property type="entry name" value="AAA+_ATPase"/>
</dbReference>
<dbReference type="FunFam" id="3.40.50.300:FF:000661">
    <property type="entry name" value="calmodulin-interacting protein 111 isoform X1"/>
    <property type="match status" value="1"/>
</dbReference>
<dbReference type="GO" id="GO:0016887">
    <property type="term" value="F:ATP hydrolysis activity"/>
    <property type="evidence" value="ECO:0007669"/>
    <property type="project" value="InterPro"/>
</dbReference>
<dbReference type="PANTHER" id="PTHR23077:SF51">
    <property type="entry name" value="AAA+ ATPASE DOMAIN-CONTAINING PROTEIN"/>
    <property type="match status" value="1"/>
</dbReference>
<gene>
    <name evidence="2" type="ORF">DFA_01959</name>
</gene>
<dbReference type="Gene3D" id="1.10.8.60">
    <property type="match status" value="2"/>
</dbReference>
<dbReference type="SMART" id="SM00382">
    <property type="entry name" value="AAA"/>
    <property type="match status" value="1"/>
</dbReference>
<name>F4PR12_CACFS</name>
<keyword evidence="3" id="KW-1185">Reference proteome</keyword>
<evidence type="ECO:0000313" key="3">
    <source>
        <dbReference type="Proteomes" id="UP000007797"/>
    </source>
</evidence>
<sequence>MIKIKSLFKDSKDVSANLNDDICRISTLYINSNNNNNNDNDSATTIINIYQYVLIDLPLVGNNDKLLIQLHPLFNNNSNSDSSYNSILPSWILDNIIKQDQEKEQYLFNNNVLQLDLYPITPPPSSSSSSLSYSNALIIIEIDYIQDHSQSVYNIDRFNILDRDSSLSSIKRYLLDKPILNNVMIRLNIMGIPFLIKIEKILKQQQKGSNNYEEFNVNVKEPIYLNCESKMMIRLKTNTKEKEQENRGKQKKLLFDKVIHLEEEMKELNSILTIKFDVGRQHNKGGTTNLLTKTIRDSLRGVMVVGEQGTQTLELIQYVCNYPTTTVMDKPFKLVYIDSGFLEKSQNDRPTIDTSINTIFIFDGIDISFGRGESSSSSSQDRQSPLLLKLCSFIDSLLNNQMIICTSRSIENVNQLLLRASRIDRFIKISIPSQQQRFTILKSLIKNNYNDNEINNNNICQELSIQTPGFIYRDLYKLFSTTILTKLSSHNNNQNNNNLELMDFIKIISTITPSTMTHFDVLKINNNNNNNPWESVGGYSEIKQRLIEMIEWPLIHAKTFSNLSLQPSSGVILYGPSGCGKTLLVRAAAAKMNVNFISIKGSDIFSKWLGESERIIRDIFARARLSSPCILFFDEIDSICLSRSHMDAGEGGSNVQSRILSQLLNEMDGIQIKSQIFFMGCTTRLDLVDAALLRPGRFEAQLYVGLPTQDDRRDMIGRVIASRMAFDRDLDLDRLVELTDGYSGAGIQYLCNRAGLGALQLDIAEKFIKNVHFDKVLNNK</sequence>
<dbReference type="GO" id="GO:0005524">
    <property type="term" value="F:ATP binding"/>
    <property type="evidence" value="ECO:0007669"/>
    <property type="project" value="InterPro"/>
</dbReference>
<dbReference type="KEGG" id="dfa:DFA_01959"/>
<feature type="domain" description="AAA+ ATPase" evidence="1">
    <location>
        <begin position="567"/>
        <end position="708"/>
    </location>
</feature>
<dbReference type="InterPro" id="IPR041569">
    <property type="entry name" value="AAA_lid_3"/>
</dbReference>
<dbReference type="GO" id="GO:0005737">
    <property type="term" value="C:cytoplasm"/>
    <property type="evidence" value="ECO:0007669"/>
    <property type="project" value="TreeGrafter"/>
</dbReference>
<dbReference type="EMBL" id="GL883010">
    <property type="protein sequence ID" value="EGG22069.1"/>
    <property type="molecule type" value="Genomic_DNA"/>
</dbReference>
<dbReference type="InterPro" id="IPR050168">
    <property type="entry name" value="AAA_ATPase_domain"/>
</dbReference>
<dbReference type="Gene3D" id="3.40.50.300">
    <property type="entry name" value="P-loop containing nucleotide triphosphate hydrolases"/>
    <property type="match status" value="2"/>
</dbReference>
<organism evidence="2 3">
    <name type="scientific">Cavenderia fasciculata</name>
    <name type="common">Slime mold</name>
    <name type="synonym">Dictyostelium fasciculatum</name>
    <dbReference type="NCBI Taxonomy" id="261658"/>
    <lineage>
        <taxon>Eukaryota</taxon>
        <taxon>Amoebozoa</taxon>
        <taxon>Evosea</taxon>
        <taxon>Eumycetozoa</taxon>
        <taxon>Dictyostelia</taxon>
        <taxon>Acytosteliales</taxon>
        <taxon>Cavenderiaceae</taxon>
        <taxon>Cavenderia</taxon>
    </lineage>
</organism>
<evidence type="ECO:0000259" key="1">
    <source>
        <dbReference type="SMART" id="SM00382"/>
    </source>
</evidence>